<dbReference type="EMBL" id="JBIAMX010000021">
    <property type="protein sequence ID" value="MFF0546487.1"/>
    <property type="molecule type" value="Genomic_DNA"/>
</dbReference>
<gene>
    <name evidence="2" type="ORF">ACFYTF_26990</name>
</gene>
<proteinExistence type="predicted"/>
<protein>
    <submittedName>
        <fullName evidence="2">Uncharacterized protein</fullName>
    </submittedName>
</protein>
<evidence type="ECO:0000313" key="3">
    <source>
        <dbReference type="Proteomes" id="UP001601444"/>
    </source>
</evidence>
<evidence type="ECO:0000256" key="1">
    <source>
        <dbReference type="SAM" id="MobiDB-lite"/>
    </source>
</evidence>
<name>A0ABW6PVM4_9NOCA</name>
<evidence type="ECO:0000313" key="2">
    <source>
        <dbReference type="EMBL" id="MFF0546487.1"/>
    </source>
</evidence>
<sequence>MFDPTPIQAKLLQAVQNLAADNWREAHRNGGDGELPAASRAHIGLGDRARRQLERVATAVGVPVPVLAYHRAVGERGQRYRPGQALLSSDRPSREDLLAGYQQLVHDLQDRAADAAAAASQNLLDRSIFAAYRQSLGAAWQRVGAIGHVLDLNDAERAAVWTHGDTDWLTAIAEQTAGADRKALLTRMILTAAEEPSVALMPLAVLNQAGVTAADISAQMPMRPDDMVERLRTALRAKGLAPGTGIDAAIAATGIDTHTGPEPSEPAPDYQPNDSGSGPDQGPEL</sequence>
<keyword evidence="3" id="KW-1185">Reference proteome</keyword>
<reference evidence="2 3" key="1">
    <citation type="submission" date="2024-10" db="EMBL/GenBank/DDBJ databases">
        <title>The Natural Products Discovery Center: Release of the First 8490 Sequenced Strains for Exploring Actinobacteria Biosynthetic Diversity.</title>
        <authorList>
            <person name="Kalkreuter E."/>
            <person name="Kautsar S.A."/>
            <person name="Yang D."/>
            <person name="Bader C.D."/>
            <person name="Teijaro C.N."/>
            <person name="Fluegel L."/>
            <person name="Davis C.M."/>
            <person name="Simpson J.R."/>
            <person name="Lauterbach L."/>
            <person name="Steele A.D."/>
            <person name="Gui C."/>
            <person name="Meng S."/>
            <person name="Li G."/>
            <person name="Viehrig K."/>
            <person name="Ye F."/>
            <person name="Su P."/>
            <person name="Kiefer A.F."/>
            <person name="Nichols A."/>
            <person name="Cepeda A.J."/>
            <person name="Yan W."/>
            <person name="Fan B."/>
            <person name="Jiang Y."/>
            <person name="Adhikari A."/>
            <person name="Zheng C.-J."/>
            <person name="Schuster L."/>
            <person name="Cowan T.M."/>
            <person name="Smanski M.J."/>
            <person name="Chevrette M.G."/>
            <person name="De Carvalho L.P.S."/>
            <person name="Shen B."/>
        </authorList>
    </citation>
    <scope>NUCLEOTIDE SEQUENCE [LARGE SCALE GENOMIC DNA]</scope>
    <source>
        <strain evidence="2 3">NPDC004045</strain>
    </source>
</reference>
<feature type="region of interest" description="Disordered" evidence="1">
    <location>
        <begin position="252"/>
        <end position="285"/>
    </location>
</feature>
<organism evidence="2 3">
    <name type="scientific">Nocardia thailandica</name>
    <dbReference type="NCBI Taxonomy" id="257275"/>
    <lineage>
        <taxon>Bacteria</taxon>
        <taxon>Bacillati</taxon>
        <taxon>Actinomycetota</taxon>
        <taxon>Actinomycetes</taxon>
        <taxon>Mycobacteriales</taxon>
        <taxon>Nocardiaceae</taxon>
        <taxon>Nocardia</taxon>
    </lineage>
</organism>
<accession>A0ABW6PVM4</accession>
<dbReference type="Proteomes" id="UP001601444">
    <property type="component" value="Unassembled WGS sequence"/>
</dbReference>
<comment type="caution">
    <text evidence="2">The sequence shown here is derived from an EMBL/GenBank/DDBJ whole genome shotgun (WGS) entry which is preliminary data.</text>
</comment>
<dbReference type="RefSeq" id="WP_387702829.1">
    <property type="nucleotide sequence ID" value="NZ_JBIAMX010000021.1"/>
</dbReference>